<feature type="binding site" evidence="11">
    <location>
        <position position="215"/>
    </location>
    <ligand>
        <name>Zn(2+)</name>
        <dbReference type="ChEBI" id="CHEBI:29105"/>
    </ligand>
</feature>
<evidence type="ECO:0000256" key="4">
    <source>
        <dbReference type="ARBA" id="ARBA00022723"/>
    </source>
</evidence>
<comment type="subcellular location">
    <subcellularLocation>
        <location evidence="1">Nucleus</location>
    </subcellularLocation>
</comment>
<feature type="binding site" evidence="11">
    <location>
        <position position="219"/>
    </location>
    <ligand>
        <name>Zn(2+)</name>
        <dbReference type="ChEBI" id="CHEBI:29105"/>
    </ligand>
</feature>
<comment type="similarity">
    <text evidence="2">Belongs to the p53 family.</text>
</comment>
<evidence type="ECO:0000256" key="8">
    <source>
        <dbReference type="ARBA" id="ARBA00023159"/>
    </source>
</evidence>
<dbReference type="PANTHER" id="PTHR11447:SF16">
    <property type="entry name" value="P53 PROTEIN LONG FORM VARIANT 1"/>
    <property type="match status" value="1"/>
</dbReference>
<comment type="cofactor">
    <cofactor evidence="11">
        <name>Zn(2+)</name>
        <dbReference type="ChEBI" id="CHEBI:29105"/>
    </cofactor>
    <text evidence="11">Binds 1 zinc ion per subunit.</text>
</comment>
<dbReference type="Pfam" id="PF00870">
    <property type="entry name" value="P53"/>
    <property type="match status" value="1"/>
</dbReference>
<evidence type="ECO:0000256" key="5">
    <source>
        <dbReference type="ARBA" id="ARBA00022833"/>
    </source>
</evidence>
<evidence type="ECO:0000313" key="14">
    <source>
        <dbReference type="EMBL" id="CAF4885719.1"/>
    </source>
</evidence>
<dbReference type="GO" id="GO:0006915">
    <property type="term" value="P:apoptotic process"/>
    <property type="evidence" value="ECO:0007669"/>
    <property type="project" value="UniProtKB-KW"/>
</dbReference>
<organism evidence="14 15">
    <name type="scientific">Pieris macdunnoughi</name>
    <dbReference type="NCBI Taxonomy" id="345717"/>
    <lineage>
        <taxon>Eukaryota</taxon>
        <taxon>Metazoa</taxon>
        <taxon>Ecdysozoa</taxon>
        <taxon>Arthropoda</taxon>
        <taxon>Hexapoda</taxon>
        <taxon>Insecta</taxon>
        <taxon>Pterygota</taxon>
        <taxon>Neoptera</taxon>
        <taxon>Endopterygota</taxon>
        <taxon>Lepidoptera</taxon>
        <taxon>Glossata</taxon>
        <taxon>Ditrysia</taxon>
        <taxon>Papilionoidea</taxon>
        <taxon>Pieridae</taxon>
        <taxon>Pierinae</taxon>
        <taxon>Pieris</taxon>
    </lineage>
</organism>
<feature type="site" description="Interaction with DNA" evidence="12">
    <location>
        <position position="95"/>
    </location>
</feature>
<keyword evidence="3" id="KW-0053">Apoptosis</keyword>
<feature type="domain" description="p53 DNA-binding" evidence="13">
    <location>
        <begin position="77"/>
        <end position="263"/>
    </location>
</feature>
<dbReference type="SUPFAM" id="SSF49417">
    <property type="entry name" value="p53-like transcription factors"/>
    <property type="match status" value="1"/>
</dbReference>
<accession>A0A821U7Y1</accession>
<protein>
    <recommendedName>
        <fullName evidence="13">p53 DNA-binding domain-containing protein</fullName>
    </recommendedName>
</protein>
<evidence type="ECO:0000256" key="7">
    <source>
        <dbReference type="ARBA" id="ARBA00023125"/>
    </source>
</evidence>
<evidence type="ECO:0000256" key="2">
    <source>
        <dbReference type="ARBA" id="ARBA00006167"/>
    </source>
</evidence>
<sequence>MFKCEFPDEGVVPPNFDEGVDSDVLITYLRDLDGFTGSQIEICHEPPMDVNNLIQLVNPVDTNLVPTSPQGPPARTNLEGVFKFKAEIDSTHTRKKKYLYSHRLNRIYVDVNVNFSVGFTWDASLFPGEAYIRATTVFSDVTQAEKRVERCYQHSHETANSPGKSRATIMNVLHSAREHGSPDVHYCGNPEQPDSWYSVLVRTPRPTQLAYVFLCKSSCSSGINRRPIEIIFTLEDFKGEIYGRQVVGARVCSCPRRDIDRDECVEGLPKNKRLAPQQETRPKKVKTEAVEKDDGVIKLPAIGVVGRRTAILGLEVMLNMMEEKREGLVANRLSTDTTSVIHNLDKSIANLKKHINQLKGQQQ</sequence>
<dbReference type="Gene3D" id="2.60.40.720">
    <property type="match status" value="1"/>
</dbReference>
<evidence type="ECO:0000259" key="13">
    <source>
        <dbReference type="Pfam" id="PF00870"/>
    </source>
</evidence>
<keyword evidence="7" id="KW-0238">DNA-binding</keyword>
<feature type="binding site" evidence="11">
    <location>
        <position position="154"/>
    </location>
    <ligand>
        <name>Zn(2+)</name>
        <dbReference type="ChEBI" id="CHEBI:29105"/>
    </ligand>
</feature>
<evidence type="ECO:0000256" key="12">
    <source>
        <dbReference type="PIRSR" id="PIRSR602117-2"/>
    </source>
</evidence>
<dbReference type="PRINTS" id="PR00386">
    <property type="entry name" value="P53SUPPRESSR"/>
</dbReference>
<evidence type="ECO:0000256" key="1">
    <source>
        <dbReference type="ARBA" id="ARBA00004123"/>
    </source>
</evidence>
<evidence type="ECO:0000256" key="9">
    <source>
        <dbReference type="ARBA" id="ARBA00023163"/>
    </source>
</evidence>
<dbReference type="InterPro" id="IPR008967">
    <property type="entry name" value="p53-like_TF_DNA-bd_sf"/>
</dbReference>
<evidence type="ECO:0000256" key="10">
    <source>
        <dbReference type="ARBA" id="ARBA00023242"/>
    </source>
</evidence>
<dbReference type="PANTHER" id="PTHR11447">
    <property type="entry name" value="CELLULAR TUMOR ANTIGEN P53"/>
    <property type="match status" value="1"/>
</dbReference>
<feature type="binding site" evidence="11">
    <location>
        <position position="151"/>
    </location>
    <ligand>
        <name>Zn(2+)</name>
        <dbReference type="ChEBI" id="CHEBI:29105"/>
    </ligand>
</feature>
<dbReference type="GO" id="GO:0000978">
    <property type="term" value="F:RNA polymerase II cis-regulatory region sequence-specific DNA binding"/>
    <property type="evidence" value="ECO:0007669"/>
    <property type="project" value="TreeGrafter"/>
</dbReference>
<evidence type="ECO:0000256" key="11">
    <source>
        <dbReference type="PIRSR" id="PIRSR602117-1"/>
    </source>
</evidence>
<dbReference type="OrthoDB" id="5915660at2759"/>
<dbReference type="GO" id="GO:0000981">
    <property type="term" value="F:DNA-binding transcription factor activity, RNA polymerase II-specific"/>
    <property type="evidence" value="ECO:0007669"/>
    <property type="project" value="TreeGrafter"/>
</dbReference>
<dbReference type="InterPro" id="IPR011615">
    <property type="entry name" value="p53_DNA-bd"/>
</dbReference>
<comment type="caution">
    <text evidence="14">The sequence shown here is derived from an EMBL/GenBank/DDBJ whole genome shotgun (WGS) entry which is preliminary data.</text>
</comment>
<keyword evidence="10" id="KW-0539">Nucleus</keyword>
<keyword evidence="8" id="KW-0010">Activator</keyword>
<dbReference type="GO" id="GO:0005634">
    <property type="term" value="C:nucleus"/>
    <property type="evidence" value="ECO:0007669"/>
    <property type="project" value="UniProtKB-SubCell"/>
</dbReference>
<name>A0A821U7Y1_9NEOP</name>
<keyword evidence="9" id="KW-0804">Transcription</keyword>
<dbReference type="InterPro" id="IPR012346">
    <property type="entry name" value="p53/RUNT-type_TF_DNA-bd_sf"/>
</dbReference>
<dbReference type="InterPro" id="IPR002117">
    <property type="entry name" value="p53_tumour_suppressor"/>
</dbReference>
<proteinExistence type="inferred from homology"/>
<keyword evidence="6" id="KW-0805">Transcription regulation</keyword>
<keyword evidence="5 11" id="KW-0862">Zinc</keyword>
<dbReference type="AlphaFoldDB" id="A0A821U7Y1"/>
<dbReference type="EMBL" id="CAJOBZ010000029">
    <property type="protein sequence ID" value="CAF4885719.1"/>
    <property type="molecule type" value="Genomic_DNA"/>
</dbReference>
<evidence type="ECO:0000256" key="6">
    <source>
        <dbReference type="ARBA" id="ARBA00023015"/>
    </source>
</evidence>
<evidence type="ECO:0000256" key="3">
    <source>
        <dbReference type="ARBA" id="ARBA00022703"/>
    </source>
</evidence>
<reference evidence="14" key="1">
    <citation type="submission" date="2021-02" db="EMBL/GenBank/DDBJ databases">
        <authorList>
            <person name="Steward A R."/>
        </authorList>
    </citation>
    <scope>NUCLEOTIDE SEQUENCE</scope>
</reference>
<keyword evidence="15" id="KW-1185">Reference proteome</keyword>
<gene>
    <name evidence="14" type="ORF">PMACD_LOCUS10012</name>
</gene>
<keyword evidence="4 11" id="KW-0479">Metal-binding</keyword>
<dbReference type="GO" id="GO:0046872">
    <property type="term" value="F:metal ion binding"/>
    <property type="evidence" value="ECO:0007669"/>
    <property type="project" value="UniProtKB-KW"/>
</dbReference>
<evidence type="ECO:0000313" key="15">
    <source>
        <dbReference type="Proteomes" id="UP000663880"/>
    </source>
</evidence>
<dbReference type="Proteomes" id="UP000663880">
    <property type="component" value="Unassembled WGS sequence"/>
</dbReference>